<feature type="transmembrane region" description="Helical" evidence="9">
    <location>
        <begin position="386"/>
        <end position="412"/>
    </location>
</feature>
<dbReference type="GO" id="GO:0005886">
    <property type="term" value="C:plasma membrane"/>
    <property type="evidence" value="ECO:0007669"/>
    <property type="project" value="UniProtKB-SubCell"/>
</dbReference>
<dbReference type="GO" id="GO:0015207">
    <property type="term" value="F:adenine transmembrane transporter activity"/>
    <property type="evidence" value="ECO:0007669"/>
    <property type="project" value="TreeGrafter"/>
</dbReference>
<evidence type="ECO:0000313" key="11">
    <source>
        <dbReference type="Proteomes" id="UP000521227"/>
    </source>
</evidence>
<evidence type="ECO:0000256" key="5">
    <source>
        <dbReference type="ARBA" id="ARBA00022692"/>
    </source>
</evidence>
<evidence type="ECO:0000256" key="1">
    <source>
        <dbReference type="ARBA" id="ARBA00004651"/>
    </source>
</evidence>
<feature type="transmembrane region" description="Helical" evidence="9">
    <location>
        <begin position="110"/>
        <end position="130"/>
    </location>
</feature>
<feature type="transmembrane region" description="Helical" evidence="9">
    <location>
        <begin position="251"/>
        <end position="275"/>
    </location>
</feature>
<dbReference type="EMBL" id="JACHIJ010000005">
    <property type="protein sequence ID" value="MBB5053771.1"/>
    <property type="molecule type" value="Genomic_DNA"/>
</dbReference>
<feature type="transmembrane region" description="Helical" evidence="9">
    <location>
        <begin position="30"/>
        <end position="54"/>
    </location>
</feature>
<keyword evidence="6 8" id="KW-1133">Transmembrane helix</keyword>
<keyword evidence="3 8" id="KW-0813">Transport</keyword>
<evidence type="ECO:0000256" key="7">
    <source>
        <dbReference type="ARBA" id="ARBA00023136"/>
    </source>
</evidence>
<evidence type="ECO:0000256" key="2">
    <source>
        <dbReference type="ARBA" id="ARBA00005697"/>
    </source>
</evidence>
<feature type="transmembrane region" description="Helical" evidence="9">
    <location>
        <begin position="179"/>
        <end position="197"/>
    </location>
</feature>
<evidence type="ECO:0000256" key="8">
    <source>
        <dbReference type="PIRNR" id="PIRNR005353"/>
    </source>
</evidence>
<keyword evidence="4 8" id="KW-1003">Cell membrane</keyword>
<dbReference type="PANTHER" id="PTHR43337">
    <property type="entry name" value="XANTHINE/URACIL PERMEASE C887.17-RELATED"/>
    <property type="match status" value="1"/>
</dbReference>
<evidence type="ECO:0000256" key="4">
    <source>
        <dbReference type="ARBA" id="ARBA00022475"/>
    </source>
</evidence>
<protein>
    <submittedName>
        <fullName evidence="10">AGZA family xanthine/uracil permease-like MFS transporter</fullName>
    </submittedName>
</protein>
<evidence type="ECO:0000313" key="10">
    <source>
        <dbReference type="EMBL" id="MBB5053771.1"/>
    </source>
</evidence>
<dbReference type="RefSeq" id="WP_184087360.1">
    <property type="nucleotide sequence ID" value="NZ_JACHIJ010000005.1"/>
</dbReference>
<dbReference type="Proteomes" id="UP000521227">
    <property type="component" value="Unassembled WGS sequence"/>
</dbReference>
<feature type="transmembrane region" description="Helical" evidence="9">
    <location>
        <begin position="295"/>
        <end position="317"/>
    </location>
</feature>
<keyword evidence="7 8" id="KW-0472">Membrane</keyword>
<dbReference type="InterPro" id="IPR045018">
    <property type="entry name" value="Azg-like"/>
</dbReference>
<proteinExistence type="inferred from homology"/>
<name>A0A840N7P3_9BRAD</name>
<reference evidence="10 11" key="1">
    <citation type="submission" date="2020-08" db="EMBL/GenBank/DDBJ databases">
        <title>Genomic Encyclopedia of Type Strains, Phase IV (KMG-IV): sequencing the most valuable type-strain genomes for metagenomic binning, comparative biology and taxonomic classification.</title>
        <authorList>
            <person name="Goeker M."/>
        </authorList>
    </citation>
    <scope>NUCLEOTIDE SEQUENCE [LARGE SCALE GENOMIC DNA]</scope>
    <source>
        <strain evidence="10 11">DSM 17498</strain>
    </source>
</reference>
<feature type="transmembrane region" description="Helical" evidence="9">
    <location>
        <begin position="356"/>
        <end position="374"/>
    </location>
</feature>
<gene>
    <name evidence="10" type="ORF">HNQ36_003771</name>
</gene>
<comment type="caution">
    <text evidence="10">The sequence shown here is derived from an EMBL/GenBank/DDBJ whole genome shotgun (WGS) entry which is preliminary data.</text>
</comment>
<feature type="transmembrane region" description="Helical" evidence="9">
    <location>
        <begin position="60"/>
        <end position="79"/>
    </location>
</feature>
<dbReference type="Pfam" id="PF00860">
    <property type="entry name" value="Xan_ur_permease"/>
    <property type="match status" value="1"/>
</dbReference>
<dbReference type="InterPro" id="IPR006043">
    <property type="entry name" value="NCS2"/>
</dbReference>
<feature type="transmembrane region" description="Helical" evidence="9">
    <location>
        <begin position="329"/>
        <end position="349"/>
    </location>
</feature>
<organism evidence="10 11">
    <name type="scientific">Afipia massiliensis</name>
    <dbReference type="NCBI Taxonomy" id="211460"/>
    <lineage>
        <taxon>Bacteria</taxon>
        <taxon>Pseudomonadati</taxon>
        <taxon>Pseudomonadota</taxon>
        <taxon>Alphaproteobacteria</taxon>
        <taxon>Hyphomicrobiales</taxon>
        <taxon>Nitrobacteraceae</taxon>
        <taxon>Afipia</taxon>
    </lineage>
</organism>
<accession>A0A840N7P3</accession>
<evidence type="ECO:0000256" key="6">
    <source>
        <dbReference type="ARBA" id="ARBA00022989"/>
    </source>
</evidence>
<dbReference type="AlphaFoldDB" id="A0A840N7P3"/>
<evidence type="ECO:0000256" key="9">
    <source>
        <dbReference type="SAM" id="Phobius"/>
    </source>
</evidence>
<feature type="transmembrane region" description="Helical" evidence="9">
    <location>
        <begin position="209"/>
        <end position="231"/>
    </location>
</feature>
<sequence>MSEQAEKSGTTFLDRQFGLTEHGTTVRTEFVAAVTTFLTMVYIVFVNPVILANAGMDKGAVFVATCLAASVSTLAMAFLANYPIALAPGMGLNAFFAFTVVLGYKYTWQQALAAVFCSGVIFFALSIFRLREYVIDAIPRNLKFAISAGVGLFLAIIALEQAKIVVASPVTLVTAGPLGIAHPAPVLCLLGFALIVAMNARNIASGTLIGILAVSLIGLPLGLTSFNGVVSLPPSLAPTLFQLDFSRATELTFLIVVFSFLFIDVFDNAGTLIGVTHRAGLTDKDGNLPRMKQALMADSFAAMFGALIGTSTTTSYIESASGVAAGGRTGLTAVFVALFFLLALFFAPLAGMVPAYASAAALLYVACVMARGLADMAWDDVTEYAPAVVTAIAMPLTYSIATGLGLGFISYAVIKILAGRFSDARPAVLVLAVVFAAKFAIG</sequence>
<comment type="similarity">
    <text evidence="2 8">Belongs to the nucleobase:cation symporter-2 (NCS2) (TC 2.A.40) family. Azg-like subfamily.</text>
</comment>
<comment type="subcellular location">
    <subcellularLocation>
        <location evidence="1 8">Cell membrane</location>
        <topology evidence="1 8">Multi-pass membrane protein</topology>
    </subcellularLocation>
</comment>
<evidence type="ECO:0000256" key="3">
    <source>
        <dbReference type="ARBA" id="ARBA00022448"/>
    </source>
</evidence>
<feature type="transmembrane region" description="Helical" evidence="9">
    <location>
        <begin position="142"/>
        <end position="159"/>
    </location>
</feature>
<dbReference type="PIRSF" id="PIRSF005353">
    <property type="entry name" value="PbuG"/>
    <property type="match status" value="1"/>
</dbReference>
<keyword evidence="5 8" id="KW-0812">Transmembrane</keyword>
<dbReference type="InterPro" id="IPR026033">
    <property type="entry name" value="Azg-like_bact_archaea"/>
</dbReference>
<dbReference type="PANTHER" id="PTHR43337:SF1">
    <property type="entry name" value="XANTHINE_URACIL PERMEASE C887.17-RELATED"/>
    <property type="match status" value="1"/>
</dbReference>